<dbReference type="EMBL" id="CDMY01001040">
    <property type="protein sequence ID" value="CEM39526.1"/>
    <property type="molecule type" value="Genomic_DNA"/>
</dbReference>
<feature type="region of interest" description="Disordered" evidence="1">
    <location>
        <begin position="589"/>
        <end position="649"/>
    </location>
</feature>
<evidence type="ECO:0000256" key="1">
    <source>
        <dbReference type="SAM" id="MobiDB-lite"/>
    </source>
</evidence>
<feature type="compositionally biased region" description="Basic residues" evidence="1">
    <location>
        <begin position="625"/>
        <end position="639"/>
    </location>
</feature>
<accession>A0A0G4H6U1</accession>
<reference evidence="2 3" key="1">
    <citation type="submission" date="2014-11" db="EMBL/GenBank/DDBJ databases">
        <authorList>
            <person name="Zhu J."/>
            <person name="Qi W."/>
            <person name="Song R."/>
        </authorList>
    </citation>
    <scope>NUCLEOTIDE SEQUENCE [LARGE SCALE GENOMIC DNA]</scope>
</reference>
<sequence length="775" mass="82147">MAEHAHGGCGGTARLSCLHREGPAEEPAGKETQTAEVVDLPASDPPAAPAAAPQALPGMQAAPAAAPQAPPGMQQQAAGASNGAPDHLQHDERMEGGPVPKGDGAAGEGVADASGGGEEGTLSEANNALANQRRPRPSLLDKCRSIFRGKCDASSRRYDSVFDGLADAATFEANPDSMYKDAITVTVAVPTPAGPVRVREDVWRFVGEGAAGESSGSQPGTWLGFNRLGKAIAAARQQQQQQHPDSRRDSGAASETPSAAAAPASAEPEPQAPVTENRGESGRPSSVYASDEKMIEDLKTYLMHRIDPENRWFSTAMRGLRPEHLTFTKRELGPGQVGAVTVTIGPYIDPKKADGMVHINANVYRREHNWNLGTIVTKLLRARDNGWQLVGTTDDDSSKESLVARLTPSDHQRLRPSYNVKSSRDRSNPPSRSGPATLTPAEQEASALGVFLNKCDPMSRTYDAAFQGLESLVLVTHDPSSRHQQAVDVSVGPFDSQLGPLRLRGKMFRNPYCGGRSQAAKKSLWEMGSVTVLLRRLKAEGADACSRDARIDSEGEVVLDAIGGDSASAADRRETSNDSSQLLADRMVAKKGSGSGRAKNHEGPPDAMDEGWSESSSPSPPPSPKRPKRRQARQQQRGKRAADGPPGGQAVVKRQLCTHAGVSGPIAEDGDAMQGVRRPLAQLSLREVAAIFARHPLEELRSLAPTVKKHLLSGDTLAHIASLTTLELKTALEIQAYGQAVQLKRWIDQALADGVEVPSVQSSPNATPSGTASVT</sequence>
<feature type="region of interest" description="Disordered" evidence="1">
    <location>
        <begin position="20"/>
        <end position="139"/>
    </location>
</feature>
<feature type="region of interest" description="Disordered" evidence="1">
    <location>
        <begin position="233"/>
        <end position="290"/>
    </location>
</feature>
<organism evidence="2 3">
    <name type="scientific">Vitrella brassicaformis (strain CCMP3155)</name>
    <dbReference type="NCBI Taxonomy" id="1169540"/>
    <lineage>
        <taxon>Eukaryota</taxon>
        <taxon>Sar</taxon>
        <taxon>Alveolata</taxon>
        <taxon>Colpodellida</taxon>
        <taxon>Vitrellaceae</taxon>
        <taxon>Vitrella</taxon>
    </lineage>
</organism>
<feature type="region of interest" description="Disordered" evidence="1">
    <location>
        <begin position="407"/>
        <end position="440"/>
    </location>
</feature>
<gene>
    <name evidence="2" type="ORF">Vbra_10732</name>
</gene>
<feature type="compositionally biased region" description="Basic and acidic residues" evidence="1">
    <location>
        <begin position="20"/>
        <end position="29"/>
    </location>
</feature>
<proteinExistence type="predicted"/>
<dbReference type="VEuPathDB" id="CryptoDB:Vbra_10732"/>
<feature type="compositionally biased region" description="Low complexity" evidence="1">
    <location>
        <begin position="252"/>
        <end position="273"/>
    </location>
</feature>
<keyword evidence="3" id="KW-1185">Reference proteome</keyword>
<evidence type="ECO:0000313" key="2">
    <source>
        <dbReference type="EMBL" id="CEM39526.1"/>
    </source>
</evidence>
<evidence type="ECO:0000313" key="3">
    <source>
        <dbReference type="Proteomes" id="UP000041254"/>
    </source>
</evidence>
<dbReference type="AlphaFoldDB" id="A0A0G4H6U1"/>
<dbReference type="Proteomes" id="UP000041254">
    <property type="component" value="Unassembled WGS sequence"/>
</dbReference>
<feature type="compositionally biased region" description="Low complexity" evidence="1">
    <location>
        <begin position="49"/>
        <end position="81"/>
    </location>
</feature>
<protein>
    <submittedName>
        <fullName evidence="2">Uncharacterized protein</fullName>
    </submittedName>
</protein>
<name>A0A0G4H6U1_VITBC</name>
<dbReference type="InParanoid" id="A0A0G4H6U1"/>